<dbReference type="AlphaFoldDB" id="A0A0C3L828"/>
<protein>
    <submittedName>
        <fullName evidence="2">Uncharacterized protein</fullName>
    </submittedName>
</protein>
<accession>A0A0C3L828</accession>
<dbReference type="Proteomes" id="UP000054248">
    <property type="component" value="Unassembled WGS sequence"/>
</dbReference>
<proteinExistence type="predicted"/>
<name>A0A0C3L828_9AGAM</name>
<keyword evidence="3" id="KW-1185">Reference proteome</keyword>
<reference evidence="3" key="2">
    <citation type="submission" date="2015-01" db="EMBL/GenBank/DDBJ databases">
        <title>Evolutionary Origins and Diversification of the Mycorrhizal Mutualists.</title>
        <authorList>
            <consortium name="DOE Joint Genome Institute"/>
            <consortium name="Mycorrhizal Genomics Consortium"/>
            <person name="Kohler A."/>
            <person name="Kuo A."/>
            <person name="Nagy L.G."/>
            <person name="Floudas D."/>
            <person name="Copeland A."/>
            <person name="Barry K.W."/>
            <person name="Cichocki N."/>
            <person name="Veneault-Fourrey C."/>
            <person name="LaButti K."/>
            <person name="Lindquist E.A."/>
            <person name="Lipzen A."/>
            <person name="Lundell T."/>
            <person name="Morin E."/>
            <person name="Murat C."/>
            <person name="Riley R."/>
            <person name="Ohm R."/>
            <person name="Sun H."/>
            <person name="Tunlid A."/>
            <person name="Henrissat B."/>
            <person name="Grigoriev I.V."/>
            <person name="Hibbett D.S."/>
            <person name="Martin F."/>
        </authorList>
    </citation>
    <scope>NUCLEOTIDE SEQUENCE [LARGE SCALE GENOMIC DNA]</scope>
    <source>
        <strain evidence="3">MUT 4182</strain>
    </source>
</reference>
<reference evidence="2 3" key="1">
    <citation type="submission" date="2014-04" db="EMBL/GenBank/DDBJ databases">
        <authorList>
            <consortium name="DOE Joint Genome Institute"/>
            <person name="Kuo A."/>
            <person name="Girlanda M."/>
            <person name="Perotto S."/>
            <person name="Kohler A."/>
            <person name="Nagy L.G."/>
            <person name="Floudas D."/>
            <person name="Copeland A."/>
            <person name="Barry K.W."/>
            <person name="Cichocki N."/>
            <person name="Veneault-Fourrey C."/>
            <person name="LaButti K."/>
            <person name="Lindquist E.A."/>
            <person name="Lipzen A."/>
            <person name="Lundell T."/>
            <person name="Morin E."/>
            <person name="Murat C."/>
            <person name="Sun H."/>
            <person name="Tunlid A."/>
            <person name="Henrissat B."/>
            <person name="Grigoriev I.V."/>
            <person name="Hibbett D.S."/>
            <person name="Martin F."/>
            <person name="Nordberg H.P."/>
            <person name="Cantor M.N."/>
            <person name="Hua S.X."/>
        </authorList>
    </citation>
    <scope>NUCLEOTIDE SEQUENCE [LARGE SCALE GENOMIC DNA]</scope>
    <source>
        <strain evidence="2 3">MUT 4182</strain>
    </source>
</reference>
<evidence type="ECO:0000313" key="3">
    <source>
        <dbReference type="Proteomes" id="UP000054248"/>
    </source>
</evidence>
<dbReference type="EMBL" id="KN822976">
    <property type="protein sequence ID" value="KIO29993.1"/>
    <property type="molecule type" value="Genomic_DNA"/>
</dbReference>
<dbReference type="STRING" id="1051891.A0A0C3L828"/>
<evidence type="ECO:0000313" key="2">
    <source>
        <dbReference type="EMBL" id="KIO29993.1"/>
    </source>
</evidence>
<keyword evidence="1" id="KW-0175">Coiled coil</keyword>
<sequence>MKQSAKAAKDQMEAVDRKVSQISGKLDPALADLTEEVKRLQVDLVDEFDAERTRFETKIKGLEAEVKELGEEGKELKKEARVLQQVIRDTRAELLPVKVALEARSATNQNKQATAGRPTISYKRPRKYEPIRWV</sequence>
<feature type="coiled-coil region" evidence="1">
    <location>
        <begin position="45"/>
        <end position="93"/>
    </location>
</feature>
<evidence type="ECO:0000256" key="1">
    <source>
        <dbReference type="SAM" id="Coils"/>
    </source>
</evidence>
<organism evidence="2 3">
    <name type="scientific">Tulasnella calospora MUT 4182</name>
    <dbReference type="NCBI Taxonomy" id="1051891"/>
    <lineage>
        <taxon>Eukaryota</taxon>
        <taxon>Fungi</taxon>
        <taxon>Dikarya</taxon>
        <taxon>Basidiomycota</taxon>
        <taxon>Agaricomycotina</taxon>
        <taxon>Agaricomycetes</taxon>
        <taxon>Cantharellales</taxon>
        <taxon>Tulasnellaceae</taxon>
        <taxon>Tulasnella</taxon>
    </lineage>
</organism>
<dbReference type="HOGENOM" id="CLU_1897722_0_0_1"/>
<gene>
    <name evidence="2" type="ORF">M407DRAFT_159519</name>
</gene>